<dbReference type="InterPro" id="IPR002491">
    <property type="entry name" value="ABC_transptr_periplasmic_BD"/>
</dbReference>
<evidence type="ECO:0000259" key="2">
    <source>
        <dbReference type="PROSITE" id="PS50983"/>
    </source>
</evidence>
<accession>A0A1E2S161</accession>
<feature type="region of interest" description="Disordered" evidence="1">
    <location>
        <begin position="309"/>
        <end position="331"/>
    </location>
</feature>
<dbReference type="OrthoDB" id="9797736at2"/>
<evidence type="ECO:0000313" key="4">
    <source>
        <dbReference type="Proteomes" id="UP000095087"/>
    </source>
</evidence>
<dbReference type="PANTHER" id="PTHR30535">
    <property type="entry name" value="VITAMIN B12-BINDING PROTEIN"/>
    <property type="match status" value="1"/>
</dbReference>
<keyword evidence="4" id="KW-1185">Reference proteome</keyword>
<dbReference type="PANTHER" id="PTHR30535:SF4">
    <property type="entry name" value="HEMIN-BINDING PERIPLASMIC PROTEIN HMUT"/>
    <property type="match status" value="1"/>
</dbReference>
<feature type="domain" description="Fe/B12 periplasmic-binding" evidence="2">
    <location>
        <begin position="51"/>
        <end position="307"/>
    </location>
</feature>
<dbReference type="AlphaFoldDB" id="A0A1E2S161"/>
<dbReference type="SUPFAM" id="SSF53807">
    <property type="entry name" value="Helical backbone' metal receptor"/>
    <property type="match status" value="1"/>
</dbReference>
<dbReference type="Proteomes" id="UP000095087">
    <property type="component" value="Unassembled WGS sequence"/>
</dbReference>
<comment type="caution">
    <text evidence="3">The sequence shown here is derived from an EMBL/GenBank/DDBJ whole genome shotgun (WGS) entry which is preliminary data.</text>
</comment>
<dbReference type="InterPro" id="IPR050902">
    <property type="entry name" value="ABC_Transporter_SBP"/>
</dbReference>
<dbReference type="Pfam" id="PF01497">
    <property type="entry name" value="Peripla_BP_2"/>
    <property type="match status" value="1"/>
</dbReference>
<protein>
    <submittedName>
        <fullName evidence="3">Hemin-binding periplasmic protein HmuT</fullName>
    </submittedName>
</protein>
<dbReference type="RefSeq" id="WP_083226320.1">
    <property type="nucleotide sequence ID" value="NZ_MASI01000001.1"/>
</dbReference>
<name>A0A1E2S161_9HYPH</name>
<sequence>MTASTLRVSIGAALLLIMLALGAWWVQAAPSFAVAVTDAAGDQIEVEDLSRIVSIGGDVTEILYALDKDDQIIAVDTTSQYPATALEEKEEVGYMRALSAEGVLSMNPSVIIASAGSGPPEVVKLLKSSSVPYVEVPDDTSPEAVADKVRFVAKVVGEEEAGEKIAKGVEDDFALLAEQREKIDTPKRVLFILSVSDGKASVAGAGTGADAIIKLAGGENAAGMVTGYKPVVNESAIELAPDAIVTMAHGGPGSNSLEMIKSVKGMEMTPAVKNNRVISMDGLYLLGFGPRASKAARDLMAKLYPELEIPHEDGGDGAHHEAGVKNPHADR</sequence>
<proteinExistence type="predicted"/>
<dbReference type="Gene3D" id="3.40.50.1980">
    <property type="entry name" value="Nitrogenase molybdenum iron protein domain"/>
    <property type="match status" value="2"/>
</dbReference>
<evidence type="ECO:0000256" key="1">
    <source>
        <dbReference type="SAM" id="MobiDB-lite"/>
    </source>
</evidence>
<dbReference type="STRING" id="1177755.A7A08_00011"/>
<organism evidence="3 4">
    <name type="scientific">Methyloligella halotolerans</name>
    <dbReference type="NCBI Taxonomy" id="1177755"/>
    <lineage>
        <taxon>Bacteria</taxon>
        <taxon>Pseudomonadati</taxon>
        <taxon>Pseudomonadota</taxon>
        <taxon>Alphaproteobacteria</taxon>
        <taxon>Hyphomicrobiales</taxon>
        <taxon>Hyphomicrobiaceae</taxon>
        <taxon>Methyloligella</taxon>
    </lineage>
</organism>
<dbReference type="EMBL" id="MASI01000001">
    <property type="protein sequence ID" value="ODA68194.1"/>
    <property type="molecule type" value="Genomic_DNA"/>
</dbReference>
<dbReference type="PROSITE" id="PS50983">
    <property type="entry name" value="FE_B12_PBP"/>
    <property type="match status" value="1"/>
</dbReference>
<dbReference type="PATRIC" id="fig|1177755.3.peg.12"/>
<gene>
    <name evidence="3" type="ORF">A7A08_00011</name>
</gene>
<evidence type="ECO:0000313" key="3">
    <source>
        <dbReference type="EMBL" id="ODA68194.1"/>
    </source>
</evidence>
<reference evidence="3 4" key="1">
    <citation type="submission" date="2016-07" db="EMBL/GenBank/DDBJ databases">
        <title>Draft genome sequence of Methyloligella halotolerans C2T (VKM B-2706T=CCUG 61687T=DSM 25045T), a halotolerant polyhydroxybutyrate accumulating methylotroph.</title>
        <authorList>
            <person name="Vasilenko O.V."/>
            <person name="Doronina N.V."/>
            <person name="Poroshina M.N."/>
            <person name="Tarlachkov S.V."/>
            <person name="Trotsenko Y.A."/>
        </authorList>
    </citation>
    <scope>NUCLEOTIDE SEQUENCE [LARGE SCALE GENOMIC DNA]</scope>
    <source>
        <strain evidence="3 4">VKM B-2706</strain>
    </source>
</reference>